<evidence type="ECO:0000313" key="1">
    <source>
        <dbReference type="EMBL" id="PRR83114.1"/>
    </source>
</evidence>
<name>A0A2T0BGW1_9CLOT</name>
<dbReference type="Proteomes" id="UP000239471">
    <property type="component" value="Unassembled WGS sequence"/>
</dbReference>
<dbReference type="Pfam" id="PF12672">
    <property type="entry name" value="DUF3793"/>
    <property type="match status" value="1"/>
</dbReference>
<proteinExistence type="predicted"/>
<reference evidence="1 2" key="1">
    <citation type="submission" date="2018-03" db="EMBL/GenBank/DDBJ databases">
        <title>Genome sequence of Clostridium vincentii DSM 10228.</title>
        <authorList>
            <person name="Poehlein A."/>
            <person name="Daniel R."/>
        </authorList>
    </citation>
    <scope>NUCLEOTIDE SEQUENCE [LARGE SCALE GENOMIC DNA]</scope>
    <source>
        <strain evidence="1 2">DSM 10228</strain>
    </source>
</reference>
<evidence type="ECO:0008006" key="3">
    <source>
        <dbReference type="Google" id="ProtNLM"/>
    </source>
</evidence>
<accession>A0A2T0BGW1</accession>
<sequence>MVYLDFYNKLKSMDAKDYVENFLVYNTSQVIAGIKSASTVTFKKNGDKLYEKWVCYGRKFIRDIELDFVELRENENAIIVMIYNKKLLEKNIIKEIYKDFFKKLGYAQNKDIDEYIETLKFRYDLYHCPHELGLFLGIPYKDVIDFMECTEKKCLFCGYWKVYNDGSQAKKTFNQYDEIKEHTINHILKGNSSRDLAFSIKNFFYSY</sequence>
<dbReference type="InterPro" id="IPR024523">
    <property type="entry name" value="DUF3793"/>
</dbReference>
<dbReference type="AlphaFoldDB" id="A0A2T0BGW1"/>
<protein>
    <recommendedName>
        <fullName evidence="3">DUF3793 domain-containing protein</fullName>
    </recommendedName>
</protein>
<keyword evidence="2" id="KW-1185">Reference proteome</keyword>
<dbReference type="EMBL" id="PVXQ01000009">
    <property type="protein sequence ID" value="PRR83114.1"/>
    <property type="molecule type" value="Genomic_DNA"/>
</dbReference>
<evidence type="ECO:0000313" key="2">
    <source>
        <dbReference type="Proteomes" id="UP000239471"/>
    </source>
</evidence>
<gene>
    <name evidence="1" type="ORF">CLVI_11500</name>
</gene>
<dbReference type="OrthoDB" id="5393676at2"/>
<organism evidence="1 2">
    <name type="scientific">Clostridium vincentii</name>
    <dbReference type="NCBI Taxonomy" id="52704"/>
    <lineage>
        <taxon>Bacteria</taxon>
        <taxon>Bacillati</taxon>
        <taxon>Bacillota</taxon>
        <taxon>Clostridia</taxon>
        <taxon>Eubacteriales</taxon>
        <taxon>Clostridiaceae</taxon>
        <taxon>Clostridium</taxon>
    </lineage>
</organism>
<comment type="caution">
    <text evidence="1">The sequence shown here is derived from an EMBL/GenBank/DDBJ whole genome shotgun (WGS) entry which is preliminary data.</text>
</comment>